<dbReference type="EnsemblPlants" id="OMERI12G01730.1">
    <property type="protein sequence ID" value="OMERI12G01730.1"/>
    <property type="gene ID" value="OMERI12G01730"/>
</dbReference>
<reference evidence="1" key="2">
    <citation type="submission" date="2018-05" db="EMBL/GenBank/DDBJ databases">
        <title>OmerRS3 (Oryza meridionalis Reference Sequence Version 3).</title>
        <authorList>
            <person name="Zhang J."/>
            <person name="Kudrna D."/>
            <person name="Lee S."/>
            <person name="Talag J."/>
            <person name="Welchert J."/>
            <person name="Wing R.A."/>
        </authorList>
    </citation>
    <scope>NUCLEOTIDE SEQUENCE [LARGE SCALE GENOMIC DNA]</scope>
    <source>
        <strain evidence="1">cv. OR44</strain>
    </source>
</reference>
<evidence type="ECO:0000313" key="1">
    <source>
        <dbReference type="EnsemblPlants" id="OMERI12G01730.1"/>
    </source>
</evidence>
<dbReference type="AlphaFoldDB" id="A0A0E0F9L2"/>
<reference evidence="1" key="1">
    <citation type="submission" date="2015-04" db="UniProtKB">
        <authorList>
            <consortium name="EnsemblPlants"/>
        </authorList>
    </citation>
    <scope>IDENTIFICATION</scope>
</reference>
<organism evidence="1">
    <name type="scientific">Oryza meridionalis</name>
    <dbReference type="NCBI Taxonomy" id="40149"/>
    <lineage>
        <taxon>Eukaryota</taxon>
        <taxon>Viridiplantae</taxon>
        <taxon>Streptophyta</taxon>
        <taxon>Embryophyta</taxon>
        <taxon>Tracheophyta</taxon>
        <taxon>Spermatophyta</taxon>
        <taxon>Magnoliopsida</taxon>
        <taxon>Liliopsida</taxon>
        <taxon>Poales</taxon>
        <taxon>Poaceae</taxon>
        <taxon>BOP clade</taxon>
        <taxon>Oryzoideae</taxon>
        <taxon>Oryzeae</taxon>
        <taxon>Oryzinae</taxon>
        <taxon>Oryza</taxon>
    </lineage>
</organism>
<dbReference type="HOGENOM" id="CLU_1623244_0_0_1"/>
<evidence type="ECO:0000313" key="2">
    <source>
        <dbReference type="Proteomes" id="UP000008021"/>
    </source>
</evidence>
<proteinExistence type="predicted"/>
<keyword evidence="2" id="KW-1185">Reference proteome</keyword>
<sequence>SGEAAGEGYINFTSRLTPNSLSRLDGGGADAALLLLASVSLCDSPANCSTAKERLTDVIEKGRGGDDGREKLGYLKERSIQLDELEKHPGQQCNASSSSSNSWSFSLLLLVVFFSFPTGTVRHADWHKRVVDDEDEEEEEACIAGARAVTGWGRAPVSTCHGAGEAEAGVPG</sequence>
<dbReference type="Proteomes" id="UP000008021">
    <property type="component" value="Chromosome 12"/>
</dbReference>
<dbReference type="Gramene" id="OMERI12G01730.1">
    <property type="protein sequence ID" value="OMERI12G01730.1"/>
    <property type="gene ID" value="OMERI12G01730"/>
</dbReference>
<protein>
    <submittedName>
        <fullName evidence="1">Uncharacterized protein</fullName>
    </submittedName>
</protein>
<accession>A0A0E0F9L2</accession>
<name>A0A0E0F9L2_9ORYZ</name>